<dbReference type="InterPro" id="IPR000933">
    <property type="entry name" value="Glyco_hydro_29"/>
</dbReference>
<evidence type="ECO:0000256" key="6">
    <source>
        <dbReference type="ARBA" id="ARBA00023180"/>
    </source>
</evidence>
<proteinExistence type="inferred from homology"/>
<dbReference type="PANTHER" id="PTHR10030">
    <property type="entry name" value="ALPHA-L-FUCOSIDASE"/>
    <property type="match status" value="1"/>
</dbReference>
<dbReference type="Pfam" id="PF16757">
    <property type="entry name" value="Fucosidase_C"/>
    <property type="match status" value="1"/>
</dbReference>
<dbReference type="InterPro" id="IPR016286">
    <property type="entry name" value="FUC_metazoa-typ"/>
</dbReference>
<dbReference type="InterPro" id="IPR018526">
    <property type="entry name" value="Glyco_hydro_29_CS"/>
</dbReference>
<evidence type="ECO:0000256" key="1">
    <source>
        <dbReference type="ARBA" id="ARBA00004071"/>
    </source>
</evidence>
<dbReference type="GO" id="GO:0006004">
    <property type="term" value="P:fucose metabolic process"/>
    <property type="evidence" value="ECO:0007669"/>
    <property type="project" value="InterPro"/>
</dbReference>
<dbReference type="EMBL" id="GEDV01007613">
    <property type="protein sequence ID" value="JAP80944.1"/>
    <property type="molecule type" value="Transcribed_RNA"/>
</dbReference>
<dbReference type="GO" id="GO:0004560">
    <property type="term" value="F:alpha-L-fucosidase activity"/>
    <property type="evidence" value="ECO:0007669"/>
    <property type="project" value="UniProtKB-EC"/>
</dbReference>
<feature type="chain" id="PRO_5016196789" description="Putative alpha-L-fucosidase" evidence="10">
    <location>
        <begin position="25"/>
        <end position="480"/>
    </location>
</feature>
<evidence type="ECO:0000256" key="2">
    <source>
        <dbReference type="ARBA" id="ARBA00007951"/>
    </source>
</evidence>
<evidence type="ECO:0000313" key="14">
    <source>
        <dbReference type="EMBL" id="JAP80944.1"/>
    </source>
</evidence>
<keyword evidence="4 10" id="KW-0732">Signal</keyword>
<keyword evidence="6" id="KW-0325">Glycoprotein</keyword>
<dbReference type="GO" id="GO:0016139">
    <property type="term" value="P:glycoside catabolic process"/>
    <property type="evidence" value="ECO:0007669"/>
    <property type="project" value="TreeGrafter"/>
</dbReference>
<dbReference type="FunFam" id="3.20.20.80:FF:000027">
    <property type="entry name" value="Alpha-L-fucosidase"/>
    <property type="match status" value="1"/>
</dbReference>
<comment type="function">
    <text evidence="1">Alpha-L-fucosidase is responsible for hydrolyzing the alpha-1,6-linked fucose joined to the reducing-end N-acetylglucosamine of the carbohydrate moieties of glycoproteins.</text>
</comment>
<dbReference type="PANTHER" id="PTHR10030:SF37">
    <property type="entry name" value="ALPHA-L-FUCOSIDASE-RELATED"/>
    <property type="match status" value="1"/>
</dbReference>
<evidence type="ECO:0000256" key="10">
    <source>
        <dbReference type="PIRNR" id="PIRNR001092"/>
    </source>
</evidence>
<dbReference type="InterPro" id="IPR057739">
    <property type="entry name" value="Glyco_hydro_29_N"/>
</dbReference>
<keyword evidence="5 10" id="KW-0378">Hydrolase</keyword>
<feature type="signal peptide" evidence="10">
    <location>
        <begin position="1"/>
        <end position="24"/>
    </location>
</feature>
<feature type="domain" description="Glycoside hydrolase family 29 N-terminal" evidence="12">
    <location>
        <begin position="24"/>
        <end position="361"/>
    </location>
</feature>
<evidence type="ECO:0000259" key="12">
    <source>
        <dbReference type="Pfam" id="PF01120"/>
    </source>
</evidence>
<dbReference type="PROSITE" id="PS51257">
    <property type="entry name" value="PROKAR_LIPOPROTEIN"/>
    <property type="match status" value="1"/>
</dbReference>
<dbReference type="PROSITE" id="PS00385">
    <property type="entry name" value="ALPHA_L_FUCOSIDASE"/>
    <property type="match status" value="1"/>
</dbReference>
<feature type="site" description="May be important for catalysis" evidence="11">
    <location>
        <position position="290"/>
    </location>
</feature>
<evidence type="ECO:0000256" key="11">
    <source>
        <dbReference type="PIRSR" id="PIRSR001092-1"/>
    </source>
</evidence>
<reference evidence="14" key="1">
    <citation type="journal article" date="2016" name="Ticks Tick Borne Dis.">
        <title>De novo assembly and annotation of the salivary gland transcriptome of Rhipicephalus appendiculatus male and female ticks during blood feeding.</title>
        <authorList>
            <person name="de Castro M.H."/>
            <person name="de Klerk D."/>
            <person name="Pienaar R."/>
            <person name="Latif A.A."/>
            <person name="Rees D.J."/>
            <person name="Mans B.J."/>
        </authorList>
    </citation>
    <scope>NUCLEOTIDE SEQUENCE</scope>
    <source>
        <tissue evidence="14">Salivary glands</tissue>
    </source>
</reference>
<keyword evidence="7 10" id="KW-0326">Glycosidase</keyword>
<dbReference type="PIRSF" id="PIRSF001092">
    <property type="entry name" value="Alpha-L-fucosidase"/>
    <property type="match status" value="1"/>
</dbReference>
<accession>A0A131YNV4</accession>
<evidence type="ECO:0000256" key="7">
    <source>
        <dbReference type="ARBA" id="ARBA00023295"/>
    </source>
</evidence>
<dbReference type="InterPro" id="IPR017853">
    <property type="entry name" value="GH"/>
</dbReference>
<comment type="similarity">
    <text evidence="2 10">Belongs to the glycosyl hydrolase 29 family.</text>
</comment>
<dbReference type="SMART" id="SM00812">
    <property type="entry name" value="Alpha_L_fucos"/>
    <property type="match status" value="1"/>
</dbReference>
<evidence type="ECO:0000256" key="8">
    <source>
        <dbReference type="ARBA" id="ARBA00074133"/>
    </source>
</evidence>
<evidence type="ECO:0000259" key="13">
    <source>
        <dbReference type="Pfam" id="PF16757"/>
    </source>
</evidence>
<dbReference type="InterPro" id="IPR031919">
    <property type="entry name" value="Fucosidase_C"/>
</dbReference>
<evidence type="ECO:0000256" key="5">
    <source>
        <dbReference type="ARBA" id="ARBA00022801"/>
    </source>
</evidence>
<feature type="domain" description="Alpha-L-fucosidase C-terminal" evidence="13">
    <location>
        <begin position="372"/>
        <end position="463"/>
    </location>
</feature>
<dbReference type="Gene3D" id="3.20.20.80">
    <property type="entry name" value="Glycosidases"/>
    <property type="match status" value="1"/>
</dbReference>
<dbReference type="AlphaFoldDB" id="A0A131YNV4"/>
<dbReference type="EC" id="3.2.1.51" evidence="3"/>
<sequence length="480" mass="54876">MAQRWLVPIAAVLGCATLPLVAEAVGPYVPTWDSLDNRPLPPWFDQAKVGLFLHWGVFSVPSYTSEWFWWYWQGWDKPRNPNPAKFMAKNYPPGFTYPEFAKDFTCEFFDPDEWARIFQESGARYVVLTTKHHEGFTLWPSNVSFSWNAKDVGPKRDLVGELANAVRSKTDLVFGVYHSLFEWFNPLFLQDQRNNFTTSYFSEGKTLVELRELVERYKPEIIWSDGDPAPAEYWKSREFLAWLYNDSPVRDTVVTNDRWCNGCSCKHGGYFTCYDRYDPGVLQPRKWENCMTLDRQSWGYRRDAALADVLSIQELIKTLVQSISCGGNILINVGPTRDGRLELIYQERLQQLGRWLKVNGEAVYGSAAWTCQNDTASGKVWYTQGVTKNGEQAVYVFVLEWPSQSVLHLASLRLGAGSRVVMLGAEEEPVQVVEQSTLRLTLALPDLTVDRLPTPWAWVLRVTGPATGYCLTRLSVNSIP</sequence>
<dbReference type="SUPFAM" id="SSF51445">
    <property type="entry name" value="(Trans)glycosidases"/>
    <property type="match status" value="1"/>
</dbReference>
<protein>
    <recommendedName>
        <fullName evidence="8">Putative alpha-L-fucosidase</fullName>
        <ecNumber evidence="3">3.2.1.51</ecNumber>
    </recommendedName>
    <alternativeName>
        <fullName evidence="9">Alpha-L-fucoside fucohydrolase</fullName>
    </alternativeName>
</protein>
<name>A0A131YNV4_RHIAP</name>
<dbReference type="GO" id="GO:0005764">
    <property type="term" value="C:lysosome"/>
    <property type="evidence" value="ECO:0007669"/>
    <property type="project" value="TreeGrafter"/>
</dbReference>
<evidence type="ECO:0000256" key="3">
    <source>
        <dbReference type="ARBA" id="ARBA00012662"/>
    </source>
</evidence>
<organism evidence="14">
    <name type="scientific">Rhipicephalus appendiculatus</name>
    <name type="common">Brown ear tick</name>
    <dbReference type="NCBI Taxonomy" id="34631"/>
    <lineage>
        <taxon>Eukaryota</taxon>
        <taxon>Metazoa</taxon>
        <taxon>Ecdysozoa</taxon>
        <taxon>Arthropoda</taxon>
        <taxon>Chelicerata</taxon>
        <taxon>Arachnida</taxon>
        <taxon>Acari</taxon>
        <taxon>Parasitiformes</taxon>
        <taxon>Ixodida</taxon>
        <taxon>Ixodoidea</taxon>
        <taxon>Ixodidae</taxon>
        <taxon>Rhipicephalinae</taxon>
        <taxon>Rhipicephalus</taxon>
        <taxon>Rhipicephalus</taxon>
    </lineage>
</organism>
<evidence type="ECO:0000256" key="9">
    <source>
        <dbReference type="ARBA" id="ARBA00081661"/>
    </source>
</evidence>
<evidence type="ECO:0000256" key="4">
    <source>
        <dbReference type="ARBA" id="ARBA00022729"/>
    </source>
</evidence>
<dbReference type="PRINTS" id="PR00741">
    <property type="entry name" value="GLHYDRLASE29"/>
</dbReference>
<dbReference type="Pfam" id="PF01120">
    <property type="entry name" value="Alpha_L_fucos"/>
    <property type="match status" value="1"/>
</dbReference>